<dbReference type="InterPro" id="IPR000182">
    <property type="entry name" value="GNAT_dom"/>
</dbReference>
<dbReference type="SUPFAM" id="SSF55729">
    <property type="entry name" value="Acyl-CoA N-acyltransferases (Nat)"/>
    <property type="match status" value="1"/>
</dbReference>
<dbReference type="InterPro" id="IPR051554">
    <property type="entry name" value="Acetyltransferase_Eis"/>
</dbReference>
<dbReference type="Pfam" id="PF13527">
    <property type="entry name" value="Acetyltransf_9"/>
    <property type="match status" value="1"/>
</dbReference>
<gene>
    <name evidence="2" type="ORF">SDC9_71241</name>
</gene>
<dbReference type="CDD" id="cd04301">
    <property type="entry name" value="NAT_SF"/>
    <property type="match status" value="1"/>
</dbReference>
<proteinExistence type="predicted"/>
<dbReference type="InterPro" id="IPR016181">
    <property type="entry name" value="Acyl_CoA_acyltransferase"/>
</dbReference>
<dbReference type="PANTHER" id="PTHR37817">
    <property type="entry name" value="N-ACETYLTRANSFERASE EIS"/>
    <property type="match status" value="1"/>
</dbReference>
<evidence type="ECO:0000313" key="2">
    <source>
        <dbReference type="EMBL" id="MPM24756.1"/>
    </source>
</evidence>
<comment type="caution">
    <text evidence="2">The sequence shown here is derived from an EMBL/GenBank/DDBJ whole genome shotgun (WGS) entry which is preliminary data.</text>
</comment>
<sequence length="336" mass="37718">MISYRALTSADKQQAKEIWELRFHDSLSFIDWYFRARFSPETSFCADEDGRIVSIAHGSPMRLRIRGQVFPAMMVSGVATLPGYEGKGIMKRVMFELFEHCRAENIPLAFHTPSHFSIYRQLGEFPCTNALQHTRETSPAFPPVWDKVPSVSELLSVYERATSRYSGNVVRSEEQMLSRVDDLLCDGGRCMTVRENGTLIGYLFASFEEEGLHCEEALAVSNEAYQTLLSRLPQGTTVKLPPDAGVPGNLYPQGVVIPVDVPYLLKALCGRPDALKLEVFDETLPWNNGVFDGAGKRVSASSPDFLSAGRLMQFLCGYLPYRDVFSQEICYCADEY</sequence>
<dbReference type="Gene3D" id="3.40.630.30">
    <property type="match status" value="2"/>
</dbReference>
<dbReference type="GO" id="GO:0030649">
    <property type="term" value="P:aminoglycoside antibiotic catabolic process"/>
    <property type="evidence" value="ECO:0007669"/>
    <property type="project" value="TreeGrafter"/>
</dbReference>
<dbReference type="PROSITE" id="PS51186">
    <property type="entry name" value="GNAT"/>
    <property type="match status" value="1"/>
</dbReference>
<accession>A0A644Y868</accession>
<organism evidence="2">
    <name type="scientific">bioreactor metagenome</name>
    <dbReference type="NCBI Taxonomy" id="1076179"/>
    <lineage>
        <taxon>unclassified sequences</taxon>
        <taxon>metagenomes</taxon>
        <taxon>ecological metagenomes</taxon>
    </lineage>
</organism>
<feature type="domain" description="N-acetyltransferase" evidence="1">
    <location>
        <begin position="2"/>
        <end position="148"/>
    </location>
</feature>
<dbReference type="GO" id="GO:0034069">
    <property type="term" value="F:aminoglycoside N-acetyltransferase activity"/>
    <property type="evidence" value="ECO:0007669"/>
    <property type="project" value="TreeGrafter"/>
</dbReference>
<reference evidence="2" key="1">
    <citation type="submission" date="2019-08" db="EMBL/GenBank/DDBJ databases">
        <authorList>
            <person name="Kucharzyk K."/>
            <person name="Murdoch R.W."/>
            <person name="Higgins S."/>
            <person name="Loffler F."/>
        </authorList>
    </citation>
    <scope>NUCLEOTIDE SEQUENCE</scope>
</reference>
<dbReference type="EMBL" id="VSSQ01004335">
    <property type="protein sequence ID" value="MPM24756.1"/>
    <property type="molecule type" value="Genomic_DNA"/>
</dbReference>
<dbReference type="AlphaFoldDB" id="A0A644Y868"/>
<evidence type="ECO:0000259" key="1">
    <source>
        <dbReference type="PROSITE" id="PS51186"/>
    </source>
</evidence>
<name>A0A644Y868_9ZZZZ</name>
<dbReference type="PANTHER" id="PTHR37817:SF1">
    <property type="entry name" value="N-ACETYLTRANSFERASE EIS"/>
    <property type="match status" value="1"/>
</dbReference>
<protein>
    <recommendedName>
        <fullName evidence="1">N-acetyltransferase domain-containing protein</fullName>
    </recommendedName>
</protein>